<dbReference type="GO" id="GO:0006950">
    <property type="term" value="P:response to stress"/>
    <property type="evidence" value="ECO:0007669"/>
    <property type="project" value="TreeGrafter"/>
</dbReference>
<gene>
    <name evidence="5" type="ORF">DDY73_02125</name>
</gene>
<evidence type="ECO:0000313" key="5">
    <source>
        <dbReference type="EMBL" id="HBJ07779.1"/>
    </source>
</evidence>
<evidence type="ECO:0000259" key="4">
    <source>
        <dbReference type="PROSITE" id="PS50995"/>
    </source>
</evidence>
<dbReference type="InterPro" id="IPR039422">
    <property type="entry name" value="MarR/SlyA-like"/>
</dbReference>
<dbReference type="EMBL" id="DNWC01000033">
    <property type="protein sequence ID" value="HBJ07779.1"/>
    <property type="molecule type" value="Genomic_DNA"/>
</dbReference>
<dbReference type="Proteomes" id="UP000262954">
    <property type="component" value="Unassembled WGS sequence"/>
</dbReference>
<dbReference type="SUPFAM" id="SSF46785">
    <property type="entry name" value="Winged helix' DNA-binding domain"/>
    <property type="match status" value="1"/>
</dbReference>
<sequence>MNLLSIDNEMLFALLSGKLSSAINRKLYRSFRKINIDITPEQWTVLYYLWSKDGVTQQELCNATFKDKPSMTRLIDNLEKQTLVTRSADKNDRRINIINLTEKGRNLEEMTQPIVATTMKAALNGLNEEEIETARILLNKVFNNVKISLGD</sequence>
<keyword evidence="1" id="KW-0805">Transcription regulation</keyword>
<dbReference type="PANTHER" id="PTHR33164:SF64">
    <property type="entry name" value="TRANSCRIPTIONAL REGULATOR SLYA"/>
    <property type="match status" value="1"/>
</dbReference>
<feature type="domain" description="HTH marR-type" evidence="4">
    <location>
        <begin position="9"/>
        <end position="143"/>
    </location>
</feature>
<evidence type="ECO:0000256" key="2">
    <source>
        <dbReference type="ARBA" id="ARBA00023125"/>
    </source>
</evidence>
<protein>
    <submittedName>
        <fullName evidence="5">MarR family transcriptional regulator</fullName>
    </submittedName>
</protein>
<dbReference type="SMART" id="SM00347">
    <property type="entry name" value="HTH_MARR"/>
    <property type="match status" value="1"/>
</dbReference>
<dbReference type="InterPro" id="IPR000835">
    <property type="entry name" value="HTH_MarR-typ"/>
</dbReference>
<reference evidence="5 6" key="1">
    <citation type="journal article" date="2018" name="Nat. Biotechnol.">
        <title>A standardized bacterial taxonomy based on genome phylogeny substantially revises the tree of life.</title>
        <authorList>
            <person name="Parks D.H."/>
            <person name="Chuvochina M."/>
            <person name="Waite D.W."/>
            <person name="Rinke C."/>
            <person name="Skarshewski A."/>
            <person name="Chaumeil P.A."/>
            <person name="Hugenholtz P."/>
        </authorList>
    </citation>
    <scope>NUCLEOTIDE SEQUENCE [LARGE SCALE GENOMIC DNA]</scope>
    <source>
        <strain evidence="5">UBA11482</strain>
    </source>
</reference>
<dbReference type="PANTHER" id="PTHR33164">
    <property type="entry name" value="TRANSCRIPTIONAL REGULATOR, MARR FAMILY"/>
    <property type="match status" value="1"/>
</dbReference>
<dbReference type="Gene3D" id="1.10.10.10">
    <property type="entry name" value="Winged helix-like DNA-binding domain superfamily/Winged helix DNA-binding domain"/>
    <property type="match status" value="1"/>
</dbReference>
<organism evidence="5 6">
    <name type="scientific">Coprobacter fastidiosus</name>
    <dbReference type="NCBI Taxonomy" id="1099853"/>
    <lineage>
        <taxon>Bacteria</taxon>
        <taxon>Pseudomonadati</taxon>
        <taxon>Bacteroidota</taxon>
        <taxon>Bacteroidia</taxon>
        <taxon>Bacteroidales</taxon>
        <taxon>Barnesiellaceae</taxon>
        <taxon>Coprobacter</taxon>
    </lineage>
</organism>
<dbReference type="PROSITE" id="PS50995">
    <property type="entry name" value="HTH_MARR_2"/>
    <property type="match status" value="1"/>
</dbReference>
<evidence type="ECO:0000256" key="3">
    <source>
        <dbReference type="ARBA" id="ARBA00023163"/>
    </source>
</evidence>
<dbReference type="GO" id="GO:0003700">
    <property type="term" value="F:DNA-binding transcription factor activity"/>
    <property type="evidence" value="ECO:0007669"/>
    <property type="project" value="InterPro"/>
</dbReference>
<name>A0A316R350_9BACT</name>
<dbReference type="InterPro" id="IPR036390">
    <property type="entry name" value="WH_DNA-bd_sf"/>
</dbReference>
<comment type="caution">
    <text evidence="5">The sequence shown here is derived from an EMBL/GenBank/DDBJ whole genome shotgun (WGS) entry which is preliminary data.</text>
</comment>
<evidence type="ECO:0000313" key="6">
    <source>
        <dbReference type="Proteomes" id="UP000262954"/>
    </source>
</evidence>
<accession>A0A316R350</accession>
<keyword evidence="3" id="KW-0804">Transcription</keyword>
<dbReference type="GO" id="GO:0003677">
    <property type="term" value="F:DNA binding"/>
    <property type="evidence" value="ECO:0007669"/>
    <property type="project" value="UniProtKB-KW"/>
</dbReference>
<evidence type="ECO:0000256" key="1">
    <source>
        <dbReference type="ARBA" id="ARBA00023015"/>
    </source>
</evidence>
<proteinExistence type="predicted"/>
<dbReference type="PRINTS" id="PR00598">
    <property type="entry name" value="HTHMARR"/>
</dbReference>
<keyword evidence="2" id="KW-0238">DNA-binding</keyword>
<dbReference type="InterPro" id="IPR036388">
    <property type="entry name" value="WH-like_DNA-bd_sf"/>
</dbReference>
<dbReference type="AlphaFoldDB" id="A0A316R350"/>
<dbReference type="Pfam" id="PF12802">
    <property type="entry name" value="MarR_2"/>
    <property type="match status" value="1"/>
</dbReference>